<proteinExistence type="predicted"/>
<accession>A0A553NBA1</accession>
<feature type="region of interest" description="Disordered" evidence="1">
    <location>
        <begin position="307"/>
        <end position="339"/>
    </location>
</feature>
<dbReference type="AlphaFoldDB" id="A0A553NBA1"/>
<feature type="region of interest" description="Disordered" evidence="1">
    <location>
        <begin position="500"/>
        <end position="525"/>
    </location>
</feature>
<evidence type="ECO:0000256" key="1">
    <source>
        <dbReference type="SAM" id="MobiDB-lite"/>
    </source>
</evidence>
<feature type="region of interest" description="Disordered" evidence="1">
    <location>
        <begin position="255"/>
        <end position="287"/>
    </location>
</feature>
<protein>
    <submittedName>
        <fullName evidence="2">Uncharacterized protein</fullName>
    </submittedName>
</protein>
<evidence type="ECO:0000313" key="2">
    <source>
        <dbReference type="EMBL" id="TRY62726.1"/>
    </source>
</evidence>
<evidence type="ECO:0000313" key="3">
    <source>
        <dbReference type="Proteomes" id="UP000318571"/>
    </source>
</evidence>
<name>A0A553NBA1_TIGCA</name>
<keyword evidence="3" id="KW-1185">Reference proteome</keyword>
<feature type="compositionally biased region" description="Polar residues" evidence="1">
    <location>
        <begin position="256"/>
        <end position="280"/>
    </location>
</feature>
<feature type="compositionally biased region" description="Low complexity" evidence="1">
    <location>
        <begin position="314"/>
        <end position="334"/>
    </location>
</feature>
<dbReference type="EMBL" id="VCGU01000458">
    <property type="protein sequence ID" value="TRY62726.1"/>
    <property type="molecule type" value="Genomic_DNA"/>
</dbReference>
<gene>
    <name evidence="2" type="ORF">TCAL_16591</name>
</gene>
<reference evidence="2 3" key="1">
    <citation type="journal article" date="2018" name="Nat. Ecol. Evol.">
        <title>Genomic signatures of mitonuclear coevolution across populations of Tigriopus californicus.</title>
        <authorList>
            <person name="Barreto F.S."/>
            <person name="Watson E.T."/>
            <person name="Lima T.G."/>
            <person name="Willett C.S."/>
            <person name="Edmands S."/>
            <person name="Li W."/>
            <person name="Burton R.S."/>
        </authorList>
    </citation>
    <scope>NUCLEOTIDE SEQUENCE [LARGE SCALE GENOMIC DNA]</scope>
    <source>
        <strain evidence="2 3">San Diego</strain>
    </source>
</reference>
<comment type="caution">
    <text evidence="2">The sequence shown here is derived from an EMBL/GenBank/DDBJ whole genome shotgun (WGS) entry which is preliminary data.</text>
</comment>
<dbReference type="Proteomes" id="UP000318571">
    <property type="component" value="Chromosome 10"/>
</dbReference>
<organism evidence="2 3">
    <name type="scientific">Tigriopus californicus</name>
    <name type="common">Marine copepod</name>
    <dbReference type="NCBI Taxonomy" id="6832"/>
    <lineage>
        <taxon>Eukaryota</taxon>
        <taxon>Metazoa</taxon>
        <taxon>Ecdysozoa</taxon>
        <taxon>Arthropoda</taxon>
        <taxon>Crustacea</taxon>
        <taxon>Multicrustacea</taxon>
        <taxon>Hexanauplia</taxon>
        <taxon>Copepoda</taxon>
        <taxon>Harpacticoida</taxon>
        <taxon>Harpacticidae</taxon>
        <taxon>Tigriopus</taxon>
    </lineage>
</organism>
<sequence length="689" mass="75522">MSDNADREFEAAMDFQPDPWALQSILTSAGLASGTLQPQFKAGPVSHSGLTPAGKLPKHYKIVQQRFDCFQAPQGHVFFRPKTPNSRTKPPGLQGASAGSRQRAWDRGVALSGRPKRVEPTPAPLAPQTENKSRPGWPLNRVPVYLSSISERKTLLPPGIEINGVKRESLARKALDFGGPVQAGPAEKENNDPSSADRIRLRESILALPRPSLSGWLRASLTPAELDRMFEDDSTESFEAWEKRLKTPKKALVPSTMANKAKTNPTQAHLANTSPAQSSEVDLVRSPDPTGFLARLAAEMDPTACPTFPLTPVSASESKLSSPRPSPLSKLDPPSVDEDSTCALEVEVTLENQVSAESNLASPGPPSPVFEIVYEGPELPPTLESKLERSKSLGDVSVVLARDGDAISDGAEHRSPMKTALSESDLTEARSTQDLLLEALQAHQDFMAEQDLIQNQINALMSQAQTRRSEFRGLWGVSPRSISQLRSVKTVLGHHKVQFSRTTDPISPDATSSSTAKATEESDLVFSPQLEPLERVFGDLERDLDQDEDQTMSFEDMDITPCRGLMVRNKKSVHFAATTPIRHVITPSPSPKQVKVSVPLMMGRRTMDHEGHKSTSFLFTPMPKYGKTMSRSVMEGAGDEDEDSLKIHMNTPMALESLSQKVQAELALLYEDETKKDFVDARENLDFDE</sequence>
<feature type="region of interest" description="Disordered" evidence="1">
    <location>
        <begin position="78"/>
        <end position="135"/>
    </location>
</feature>